<dbReference type="InterPro" id="IPR045582">
    <property type="entry name" value="Trehalase-like_N"/>
</dbReference>
<comment type="caution">
    <text evidence="3">The sequence shown here is derived from an EMBL/GenBank/DDBJ whole genome shotgun (WGS) entry which is preliminary data.</text>
</comment>
<dbReference type="InterPro" id="IPR012341">
    <property type="entry name" value="6hp_glycosidase-like_sf"/>
</dbReference>
<accession>A0A9W6IRD4</accession>
<dbReference type="Gene3D" id="1.50.10.10">
    <property type="match status" value="1"/>
</dbReference>
<name>A0A9W6IRD4_9HYPH</name>
<protein>
    <submittedName>
        <fullName evidence="3">Glucoamylase</fullName>
    </submittedName>
</protein>
<feature type="domain" description="Trehalase-like N-terminal" evidence="2">
    <location>
        <begin position="8"/>
        <end position="146"/>
    </location>
</feature>
<reference evidence="3" key="2">
    <citation type="submission" date="2023-01" db="EMBL/GenBank/DDBJ databases">
        <authorList>
            <person name="Sun Q."/>
            <person name="Evtushenko L."/>
        </authorList>
    </citation>
    <scope>NUCLEOTIDE SEQUENCE</scope>
    <source>
        <strain evidence="3">VKM B-1606</strain>
    </source>
</reference>
<evidence type="ECO:0000259" key="1">
    <source>
        <dbReference type="Pfam" id="PF00723"/>
    </source>
</evidence>
<dbReference type="RefSeq" id="WP_204948293.1">
    <property type="nucleotide sequence ID" value="NZ_BSFF01000002.1"/>
</dbReference>
<proteinExistence type="predicted"/>
<evidence type="ECO:0000313" key="4">
    <source>
        <dbReference type="Proteomes" id="UP001143400"/>
    </source>
</evidence>
<dbReference type="EMBL" id="BSFF01000002">
    <property type="protein sequence ID" value="GLK55096.1"/>
    <property type="molecule type" value="Genomic_DNA"/>
</dbReference>
<dbReference type="GO" id="GO:0005975">
    <property type="term" value="P:carbohydrate metabolic process"/>
    <property type="evidence" value="ECO:0007669"/>
    <property type="project" value="InterPro"/>
</dbReference>
<dbReference type="GO" id="GO:0004553">
    <property type="term" value="F:hydrolase activity, hydrolyzing O-glycosyl compounds"/>
    <property type="evidence" value="ECO:0007669"/>
    <property type="project" value="UniProtKB-ARBA"/>
</dbReference>
<dbReference type="Proteomes" id="UP001143400">
    <property type="component" value="Unassembled WGS sequence"/>
</dbReference>
<feature type="domain" description="GH15-like" evidence="1">
    <location>
        <begin position="225"/>
        <end position="585"/>
    </location>
</feature>
<dbReference type="PANTHER" id="PTHR31616:SF0">
    <property type="entry name" value="GLUCAN 1,4-ALPHA-GLUCOSIDASE"/>
    <property type="match status" value="1"/>
</dbReference>
<evidence type="ECO:0000313" key="3">
    <source>
        <dbReference type="EMBL" id="GLK55096.1"/>
    </source>
</evidence>
<evidence type="ECO:0000259" key="2">
    <source>
        <dbReference type="Pfam" id="PF19291"/>
    </source>
</evidence>
<dbReference type="PANTHER" id="PTHR31616">
    <property type="entry name" value="TREHALASE"/>
    <property type="match status" value="1"/>
</dbReference>
<gene>
    <name evidence="3" type="ORF">GCM10008170_11150</name>
</gene>
<dbReference type="SUPFAM" id="SSF48208">
    <property type="entry name" value="Six-hairpin glycosidases"/>
    <property type="match status" value="1"/>
</dbReference>
<reference evidence="3" key="1">
    <citation type="journal article" date="2014" name="Int. J. Syst. Evol. Microbiol.">
        <title>Complete genome sequence of Corynebacterium casei LMG S-19264T (=DSM 44701T), isolated from a smear-ripened cheese.</title>
        <authorList>
            <consortium name="US DOE Joint Genome Institute (JGI-PGF)"/>
            <person name="Walter F."/>
            <person name="Albersmeier A."/>
            <person name="Kalinowski J."/>
            <person name="Ruckert C."/>
        </authorList>
    </citation>
    <scope>NUCLEOTIDE SEQUENCE</scope>
    <source>
        <strain evidence="3">VKM B-1606</strain>
    </source>
</reference>
<sequence length="601" mass="66744">MAEADAPACAIEEHALIGDMATAALVSREGSIDFLCWPRFDSPSVFAGLLDPARGGHFTIRPKLAGATTRQLYLPDTNVVVTRWLSHDGSAELTDGMRPVCGEDGGGPQILRRVEATRGEVTFSIACRPRFDYARARGETRRAKRGVTFRFEELTLRLASDIPLRVRGGDAVAEFTLNKGEVAWFVLDGGEHEPLSADQAQLSLDEAVAWWRRWVAQSTYQGRWRETVTRSALALKLMTSRDFGSIVAAPTFGLPEAIGFGRNWDYRATWVRDASFTVYAFMRLGFRDEALAFVRWIAERVQGEKDGVIRLMYALDGGPTPAEEELPHLAGYRGSQPVRIGNAAASQSQLDIYGELLDAVYLNDKYGQAMSADGWTRTRRIVDHACAVWRDKDAGIWEMRGETRAFLHSRLMCWVAVDRALRLALKRSLPAPVADWTAARDAIHDDIWNTFYDAKLGHFVASAEGGALDGALLLMPLVRFCSATDPKWLATLEAIKRDLGDDSMIFRYRCDDGLEGEEGAFSACSFWYVECLARAGRLDEAQLCFSKLLAYRNHVGLYAEEIGRDGSALGNFPQALTHLALISAAHFLDRELSGRRSTWSP</sequence>
<dbReference type="AlphaFoldDB" id="A0A9W6IRD4"/>
<dbReference type="InterPro" id="IPR011613">
    <property type="entry name" value="GH15-like"/>
</dbReference>
<organism evidence="3 4">
    <name type="scientific">Methylopila capsulata</name>
    <dbReference type="NCBI Taxonomy" id="61654"/>
    <lineage>
        <taxon>Bacteria</taxon>
        <taxon>Pseudomonadati</taxon>
        <taxon>Pseudomonadota</taxon>
        <taxon>Alphaproteobacteria</taxon>
        <taxon>Hyphomicrobiales</taxon>
        <taxon>Methylopilaceae</taxon>
        <taxon>Methylopila</taxon>
    </lineage>
</organism>
<dbReference type="Pfam" id="PF19291">
    <property type="entry name" value="TREH_N"/>
    <property type="match status" value="1"/>
</dbReference>
<dbReference type="Pfam" id="PF00723">
    <property type="entry name" value="Glyco_hydro_15"/>
    <property type="match status" value="1"/>
</dbReference>
<dbReference type="InterPro" id="IPR008928">
    <property type="entry name" value="6-hairpin_glycosidase_sf"/>
</dbReference>